<dbReference type="InterPro" id="IPR036880">
    <property type="entry name" value="Kunitz_BPTI_sf"/>
</dbReference>
<keyword evidence="2" id="KW-0722">Serine protease inhibitor</keyword>
<proteinExistence type="predicted"/>
<evidence type="ECO:0000256" key="3">
    <source>
        <dbReference type="ARBA" id="ARBA00023157"/>
    </source>
</evidence>
<dbReference type="GO" id="GO:0004867">
    <property type="term" value="F:serine-type endopeptidase inhibitor activity"/>
    <property type="evidence" value="ECO:0007669"/>
    <property type="project" value="UniProtKB-KW"/>
</dbReference>
<dbReference type="InterPro" id="IPR020901">
    <property type="entry name" value="Prtase_inh_Kunz-CS"/>
</dbReference>
<dbReference type="PANTHER" id="PTHR10083">
    <property type="entry name" value="KUNITZ-TYPE PROTEASE INHIBITOR-RELATED"/>
    <property type="match status" value="1"/>
</dbReference>
<dbReference type="CDD" id="cd00109">
    <property type="entry name" value="Kunitz-type"/>
    <property type="match status" value="1"/>
</dbReference>
<protein>
    <recommendedName>
        <fullName evidence="5">BPTI/Kunitz inhibitor domain-containing protein</fullName>
    </recommendedName>
</protein>
<dbReference type="PROSITE" id="PS00280">
    <property type="entry name" value="BPTI_KUNITZ_1"/>
    <property type="match status" value="1"/>
</dbReference>
<dbReference type="PRINTS" id="PR00759">
    <property type="entry name" value="BASICPTASE"/>
</dbReference>
<evidence type="ECO:0000256" key="4">
    <source>
        <dbReference type="SAM" id="SignalP"/>
    </source>
</evidence>
<comment type="caution">
    <text evidence="6">The sequence shown here is derived from an EMBL/GenBank/DDBJ whole genome shotgun (WGS) entry which is preliminary data.</text>
</comment>
<keyword evidence="4" id="KW-0732">Signal</keyword>
<dbReference type="SMART" id="SM00131">
    <property type="entry name" value="KU"/>
    <property type="match status" value="1"/>
</dbReference>
<dbReference type="OrthoDB" id="7477209at2759"/>
<feature type="domain" description="BPTI/Kunitz inhibitor" evidence="5">
    <location>
        <begin position="120"/>
        <end position="176"/>
    </location>
</feature>
<evidence type="ECO:0000256" key="1">
    <source>
        <dbReference type="ARBA" id="ARBA00022690"/>
    </source>
</evidence>
<dbReference type="InterPro" id="IPR002223">
    <property type="entry name" value="Kunitz_BPTI"/>
</dbReference>
<dbReference type="InterPro" id="IPR050098">
    <property type="entry name" value="TFPI/VKTCI-like"/>
</dbReference>
<dbReference type="PANTHER" id="PTHR10083:SF374">
    <property type="entry name" value="BPTI_KUNITZ INHIBITOR DOMAIN-CONTAINING PROTEIN"/>
    <property type="match status" value="1"/>
</dbReference>
<dbReference type="GO" id="GO:0005615">
    <property type="term" value="C:extracellular space"/>
    <property type="evidence" value="ECO:0007669"/>
    <property type="project" value="TreeGrafter"/>
</dbReference>
<dbReference type="EMBL" id="CADEBD010000353">
    <property type="protein sequence ID" value="CAB3251037.1"/>
    <property type="molecule type" value="Genomic_DNA"/>
</dbReference>
<dbReference type="SUPFAM" id="SSF57362">
    <property type="entry name" value="BPTI-like"/>
    <property type="match status" value="1"/>
</dbReference>
<evidence type="ECO:0000256" key="2">
    <source>
        <dbReference type="ARBA" id="ARBA00022900"/>
    </source>
</evidence>
<dbReference type="PROSITE" id="PS50279">
    <property type="entry name" value="BPTI_KUNITZ_2"/>
    <property type="match status" value="1"/>
</dbReference>
<evidence type="ECO:0000313" key="7">
    <source>
        <dbReference type="Proteomes" id="UP000494256"/>
    </source>
</evidence>
<dbReference type="Proteomes" id="UP000494256">
    <property type="component" value="Unassembled WGS sequence"/>
</dbReference>
<evidence type="ECO:0000313" key="6">
    <source>
        <dbReference type="EMBL" id="CAB3251037.1"/>
    </source>
</evidence>
<keyword evidence="1" id="KW-0646">Protease inhibitor</keyword>
<dbReference type="AlphaFoldDB" id="A0A8S1AMN3"/>
<organism evidence="6 7">
    <name type="scientific">Arctia plantaginis</name>
    <name type="common">Wood tiger moth</name>
    <name type="synonym">Phalaena plantaginis</name>
    <dbReference type="NCBI Taxonomy" id="874455"/>
    <lineage>
        <taxon>Eukaryota</taxon>
        <taxon>Metazoa</taxon>
        <taxon>Ecdysozoa</taxon>
        <taxon>Arthropoda</taxon>
        <taxon>Hexapoda</taxon>
        <taxon>Insecta</taxon>
        <taxon>Pterygota</taxon>
        <taxon>Neoptera</taxon>
        <taxon>Endopterygota</taxon>
        <taxon>Lepidoptera</taxon>
        <taxon>Glossata</taxon>
        <taxon>Ditrysia</taxon>
        <taxon>Noctuoidea</taxon>
        <taxon>Erebidae</taxon>
        <taxon>Arctiinae</taxon>
        <taxon>Arctia</taxon>
    </lineage>
</organism>
<keyword evidence="3" id="KW-1015">Disulfide bond</keyword>
<sequence length="191" mass="22422">MKIILLLLVILYQLLEKQACVPNPTNEQAADVWDYYVKNHYEGKTRPIRGYYNIPMSKKVEYGKWLIQYVKKQRKVKVQSEDFLSSFDMPPDWSGVGGEEGQLPPPWAYVKGGYSRPDYCYDPFITGTCPPKYLKNLVLIRYGYNSWTEQCERFNYSGCGGNENRFIRKYECEKACRSDRTCCGDQNYKIY</sequence>
<feature type="signal peptide" evidence="4">
    <location>
        <begin position="1"/>
        <end position="19"/>
    </location>
</feature>
<name>A0A8S1AMN3_ARCPL</name>
<evidence type="ECO:0000259" key="5">
    <source>
        <dbReference type="PROSITE" id="PS50279"/>
    </source>
</evidence>
<gene>
    <name evidence="6" type="ORF">APLA_LOCUS13467</name>
</gene>
<dbReference type="Gene3D" id="4.10.410.10">
    <property type="entry name" value="Pancreatic trypsin inhibitor Kunitz domain"/>
    <property type="match status" value="1"/>
</dbReference>
<accession>A0A8S1AMN3</accession>
<dbReference type="Pfam" id="PF00014">
    <property type="entry name" value="Kunitz_BPTI"/>
    <property type="match status" value="1"/>
</dbReference>
<feature type="chain" id="PRO_5035935455" description="BPTI/Kunitz inhibitor domain-containing protein" evidence="4">
    <location>
        <begin position="20"/>
        <end position="191"/>
    </location>
</feature>
<reference evidence="6 7" key="1">
    <citation type="submission" date="2020-04" db="EMBL/GenBank/DDBJ databases">
        <authorList>
            <person name="Wallbank WR R."/>
            <person name="Pardo Diaz C."/>
            <person name="Kozak K."/>
            <person name="Martin S."/>
            <person name="Jiggins C."/>
            <person name="Moest M."/>
            <person name="Warren A I."/>
            <person name="Byers J.R.P. K."/>
            <person name="Montejo-Kovacevich G."/>
            <person name="Yen C E."/>
        </authorList>
    </citation>
    <scope>NUCLEOTIDE SEQUENCE [LARGE SCALE GENOMIC DNA]</scope>
</reference>